<evidence type="ECO:0000313" key="17">
    <source>
        <dbReference type="Proteomes" id="UP000075920"/>
    </source>
</evidence>
<reference evidence="16" key="2">
    <citation type="submission" date="2020-05" db="UniProtKB">
        <authorList>
            <consortium name="EnsemblMetazoa"/>
        </authorList>
    </citation>
    <scope>IDENTIFICATION</scope>
    <source>
        <strain evidence="16">MINIMUS1</strain>
    </source>
</reference>
<feature type="transmembrane region" description="Helical" evidence="14">
    <location>
        <begin position="325"/>
        <end position="345"/>
    </location>
</feature>
<evidence type="ECO:0000259" key="15">
    <source>
        <dbReference type="Pfam" id="PF13837"/>
    </source>
</evidence>
<dbReference type="GO" id="GO:0042761">
    <property type="term" value="P:very long-chain fatty acid biosynthetic process"/>
    <property type="evidence" value="ECO:0007669"/>
    <property type="project" value="TreeGrafter"/>
</dbReference>
<evidence type="ECO:0000256" key="2">
    <source>
        <dbReference type="ARBA" id="ARBA00005194"/>
    </source>
</evidence>
<evidence type="ECO:0000256" key="13">
    <source>
        <dbReference type="ARBA" id="ARBA00036671"/>
    </source>
</evidence>
<evidence type="ECO:0000256" key="4">
    <source>
        <dbReference type="ARBA" id="ARBA00013122"/>
    </source>
</evidence>
<comment type="subcellular location">
    <subcellularLocation>
        <location evidence="14">Endoplasmic reticulum membrane</location>
        <topology evidence="14">Multi-pass membrane protein</topology>
    </subcellularLocation>
    <subcellularLocation>
        <location evidence="1">Membrane</location>
        <topology evidence="1">Multi-pass membrane protein</topology>
    </subcellularLocation>
</comment>
<dbReference type="AlphaFoldDB" id="A0A182VXT6"/>
<evidence type="ECO:0000256" key="9">
    <source>
        <dbReference type="ARBA" id="ARBA00023098"/>
    </source>
</evidence>
<sequence>MARRNVWSGEETMELLEIIKEHNFMHLFATASRGQKEYDVYRMIEEEMQKNGFNGKDAGQIYHKWKNLKRAFYQSKKQNKGRAICEFAEELGDILEKPWALKRREPDPPVEPVEGEPAPVKKRNNAQIKTIRSQIVAKLAKAQNDNTDEFAKKWNDLNDYEFKLYKRKEKEQTVVMNRLLEESKTSLMTRCRDMLAGRSMLITEVVEGEEDEEDEEVEVEIDRLNVIEIVTTDLEIAPGEEETVKDFQMQSDRRSHFFVDQFAERLFSILFTFRYYIGTMAAKQLSPIVKSYLILYNAVQVLGWCYMLYQLIAYYTIDKGTEKTLWEYIGFTVILFQNAAVLEIVHAFTRIVPSNPIITTFQVLSRVMVVCGVVMATPTGKDSPGLPLALLAWSVTEIIRYAYYALNLIDAVPQVLVFLRYTTFIVLYPIGVTGELLCFYWAQSHVAKTKQWSIEMPNTANFTFSYLYFLWAVMLLYIPLFPQMYMHMFAQRKKILGSGSSHAGKQKNN</sequence>
<protein>
    <recommendedName>
        <fullName evidence="4 14">Very-long-chain (3R)-3-hydroxyacyl-CoA dehydratase</fullName>
        <ecNumber evidence="4 14">4.2.1.134</ecNumber>
    </recommendedName>
</protein>
<dbReference type="Gene3D" id="1.10.10.60">
    <property type="entry name" value="Homeodomain-like"/>
    <property type="match status" value="1"/>
</dbReference>
<dbReference type="EnsemblMetazoa" id="AMIN002885-RA">
    <property type="protein sequence ID" value="AMIN002885-PA"/>
    <property type="gene ID" value="AMIN002885"/>
</dbReference>
<feature type="transmembrane region" description="Helical" evidence="14">
    <location>
        <begin position="418"/>
        <end position="442"/>
    </location>
</feature>
<evidence type="ECO:0000256" key="5">
    <source>
        <dbReference type="ARBA" id="ARBA00022516"/>
    </source>
</evidence>
<dbReference type="GO" id="GO:0102158">
    <property type="term" value="F:very-long-chain (3R)-3-hydroxyacyl-CoA dehydratase activity"/>
    <property type="evidence" value="ECO:0007669"/>
    <property type="project" value="UniProtKB-EC"/>
</dbReference>
<dbReference type="GO" id="GO:0030148">
    <property type="term" value="P:sphingolipid biosynthetic process"/>
    <property type="evidence" value="ECO:0007669"/>
    <property type="project" value="TreeGrafter"/>
</dbReference>
<keyword evidence="7 14" id="KW-0276">Fatty acid metabolism</keyword>
<dbReference type="Proteomes" id="UP000075920">
    <property type="component" value="Unassembled WGS sequence"/>
</dbReference>
<evidence type="ECO:0000256" key="3">
    <source>
        <dbReference type="ARBA" id="ARBA00007811"/>
    </source>
</evidence>
<keyword evidence="10 14" id="KW-0472">Membrane</keyword>
<evidence type="ECO:0000256" key="8">
    <source>
        <dbReference type="ARBA" id="ARBA00022989"/>
    </source>
</evidence>
<name>A0A182VXT6_9DIPT</name>
<keyword evidence="12 14" id="KW-0456">Lyase</keyword>
<evidence type="ECO:0000256" key="14">
    <source>
        <dbReference type="RuleBase" id="RU363109"/>
    </source>
</evidence>
<feature type="transmembrane region" description="Helical" evidence="14">
    <location>
        <begin position="462"/>
        <end position="485"/>
    </location>
</feature>
<dbReference type="PANTHER" id="PTHR11035">
    <property type="entry name" value="VERY-LONG-CHAIN (3R)-3-HYDROXYACYL-COA DEHYDRATASE"/>
    <property type="match status" value="1"/>
</dbReference>
<feature type="transmembrane region" description="Helical" evidence="14">
    <location>
        <begin position="357"/>
        <end position="376"/>
    </location>
</feature>
<organism evidence="16 17">
    <name type="scientific">Anopheles minimus</name>
    <dbReference type="NCBI Taxonomy" id="112268"/>
    <lineage>
        <taxon>Eukaryota</taxon>
        <taxon>Metazoa</taxon>
        <taxon>Ecdysozoa</taxon>
        <taxon>Arthropoda</taxon>
        <taxon>Hexapoda</taxon>
        <taxon>Insecta</taxon>
        <taxon>Pterygota</taxon>
        <taxon>Neoptera</taxon>
        <taxon>Endopterygota</taxon>
        <taxon>Diptera</taxon>
        <taxon>Nematocera</taxon>
        <taxon>Culicoidea</taxon>
        <taxon>Culicidae</taxon>
        <taxon>Anophelinae</taxon>
        <taxon>Anopheles</taxon>
    </lineage>
</organism>
<keyword evidence="17" id="KW-1185">Reference proteome</keyword>
<evidence type="ECO:0000256" key="11">
    <source>
        <dbReference type="ARBA" id="ARBA00023160"/>
    </source>
</evidence>
<dbReference type="GO" id="GO:0030497">
    <property type="term" value="P:fatty acid elongation"/>
    <property type="evidence" value="ECO:0007669"/>
    <property type="project" value="TreeGrafter"/>
</dbReference>
<evidence type="ECO:0000313" key="16">
    <source>
        <dbReference type="EnsemblMetazoa" id="AMIN002885-PA"/>
    </source>
</evidence>
<proteinExistence type="inferred from homology"/>
<evidence type="ECO:0000256" key="12">
    <source>
        <dbReference type="ARBA" id="ARBA00023239"/>
    </source>
</evidence>
<dbReference type="UniPathway" id="UPA00094"/>
<dbReference type="GO" id="GO:0005789">
    <property type="term" value="C:endoplasmic reticulum membrane"/>
    <property type="evidence" value="ECO:0007669"/>
    <property type="project" value="UniProtKB-SubCell"/>
</dbReference>
<evidence type="ECO:0000256" key="1">
    <source>
        <dbReference type="ARBA" id="ARBA00004141"/>
    </source>
</evidence>
<feature type="transmembrane region" description="Helical" evidence="14">
    <location>
        <begin position="388"/>
        <end position="406"/>
    </location>
</feature>
<feature type="domain" description="Myb/SANT-like DNA-binding" evidence="15">
    <location>
        <begin position="4"/>
        <end position="91"/>
    </location>
</feature>
<comment type="function">
    <text evidence="14">Catalyzes the third of the four reactions of the long-chain fatty acids elongation cycle. This endoplasmic reticulum-bound enzymatic process, allows the addition of two carbons to the chain of long- and very long-chain fatty acids/VLCFAs per cycle. This enzyme catalyzes the dehydration of the 3-hydroxyacyl-CoA intermediate into trans-2,3-enoyl-CoA, within each cycle of fatty acid elongation. Thereby, it participates to the production of VLCFAs of different chain lengths that are involved in multiple biological processes as precursors of membrane lipids and lipid mediators.</text>
</comment>
<dbReference type="InterPro" id="IPR044822">
    <property type="entry name" value="Myb_DNA-bind_4"/>
</dbReference>
<keyword evidence="8 14" id="KW-1133">Transmembrane helix</keyword>
<keyword evidence="11 14" id="KW-0275">Fatty acid biosynthesis</keyword>
<comment type="catalytic activity">
    <reaction evidence="13 14">
        <text>a very-long-chain (3R)-3-hydroxyacyl-CoA = a very-long-chain (2E)-enoyl-CoA + H2O</text>
        <dbReference type="Rhea" id="RHEA:45812"/>
        <dbReference type="ChEBI" id="CHEBI:15377"/>
        <dbReference type="ChEBI" id="CHEBI:83728"/>
        <dbReference type="ChEBI" id="CHEBI:85440"/>
        <dbReference type="EC" id="4.2.1.134"/>
    </reaction>
</comment>
<dbReference type="PANTHER" id="PTHR11035:SF3">
    <property type="entry name" value="VERY-LONG-CHAIN (3R)-3-HYDROXYACYL-COA DEHYDRATASE"/>
    <property type="match status" value="1"/>
</dbReference>
<reference evidence="17" key="1">
    <citation type="submission" date="2013-03" db="EMBL/GenBank/DDBJ databases">
        <title>The Genome Sequence of Anopheles minimus MINIMUS1.</title>
        <authorList>
            <consortium name="The Broad Institute Genomics Platform"/>
            <person name="Neafsey D.E."/>
            <person name="Walton C."/>
            <person name="Walker B."/>
            <person name="Young S.K."/>
            <person name="Zeng Q."/>
            <person name="Gargeya S."/>
            <person name="Fitzgerald M."/>
            <person name="Haas B."/>
            <person name="Abouelleil A."/>
            <person name="Allen A.W."/>
            <person name="Alvarado L."/>
            <person name="Arachchi H.M."/>
            <person name="Berlin A.M."/>
            <person name="Chapman S.B."/>
            <person name="Gainer-Dewar J."/>
            <person name="Goldberg J."/>
            <person name="Griggs A."/>
            <person name="Gujja S."/>
            <person name="Hansen M."/>
            <person name="Howarth C."/>
            <person name="Imamovic A."/>
            <person name="Ireland A."/>
            <person name="Larimer J."/>
            <person name="McCowan C."/>
            <person name="Murphy C."/>
            <person name="Pearson M."/>
            <person name="Poon T.W."/>
            <person name="Priest M."/>
            <person name="Roberts A."/>
            <person name="Saif S."/>
            <person name="Shea T."/>
            <person name="Sisk P."/>
            <person name="Sykes S."/>
            <person name="Wortman J."/>
            <person name="Nusbaum C."/>
            <person name="Birren B."/>
        </authorList>
    </citation>
    <scope>NUCLEOTIDE SEQUENCE [LARGE SCALE GENOMIC DNA]</scope>
    <source>
        <strain evidence="17">MINIMUS1</strain>
    </source>
</reference>
<dbReference type="Pfam" id="PF13837">
    <property type="entry name" value="Myb_DNA-bind_4"/>
    <property type="match status" value="1"/>
</dbReference>
<comment type="similarity">
    <text evidence="3 14">Belongs to the very long-chain fatty acids dehydratase HACD family.</text>
</comment>
<keyword evidence="9 14" id="KW-0443">Lipid metabolism</keyword>
<comment type="pathway">
    <text evidence="2 14">Lipid metabolism; fatty acid biosynthesis.</text>
</comment>
<accession>A0A182VXT6</accession>
<dbReference type="EC" id="4.2.1.134" evidence="4 14"/>
<dbReference type="STRING" id="112268.A0A182VXT6"/>
<keyword evidence="6 14" id="KW-0812">Transmembrane</keyword>
<keyword evidence="5 14" id="KW-0444">Lipid biosynthesis</keyword>
<dbReference type="InterPro" id="IPR007482">
    <property type="entry name" value="Tyr_Pase-like_PTPLA"/>
</dbReference>
<evidence type="ECO:0000256" key="6">
    <source>
        <dbReference type="ARBA" id="ARBA00022692"/>
    </source>
</evidence>
<evidence type="ECO:0000256" key="7">
    <source>
        <dbReference type="ARBA" id="ARBA00022832"/>
    </source>
</evidence>
<keyword evidence="14" id="KW-0256">Endoplasmic reticulum</keyword>
<dbReference type="Pfam" id="PF04387">
    <property type="entry name" value="PTPLA"/>
    <property type="match status" value="1"/>
</dbReference>
<evidence type="ECO:0000256" key="10">
    <source>
        <dbReference type="ARBA" id="ARBA00023136"/>
    </source>
</evidence>
<feature type="transmembrane region" description="Helical" evidence="14">
    <location>
        <begin position="293"/>
        <end position="313"/>
    </location>
</feature>
<dbReference type="VEuPathDB" id="VectorBase:AMIN002885"/>